<keyword evidence="12 15" id="KW-0460">Magnesium</keyword>
<comment type="similarity">
    <text evidence="5 15">Belongs to the purine/pyrimidine phosphoribosyltransferase family.</text>
</comment>
<comment type="pathway">
    <text evidence="3 15">Purine metabolism; IMP biosynthesis via salvage pathway; IMP from hypoxanthine: step 1/1.</text>
</comment>
<evidence type="ECO:0000256" key="2">
    <source>
        <dbReference type="ARBA" id="ARBA00004496"/>
    </source>
</evidence>
<sequence>MGIDPRIKEVLVTEEQINERISAAASWINENYKNKQPIIVGILKGCIPFIGRLLPQITVDVKLDFMAISSFKGGVVAQSEPEIITDLRFDVQGEDIILVEDIVDTGRTIKKVMELLTLRGAKSIKLITLVDKKDGRKVELEADFVCWDIPLVFIVGFGLDYEEILRNLPYIGVLKEEVYKEDILKQALKEAVANKEESEDN</sequence>
<dbReference type="PANTHER" id="PTHR43340">
    <property type="entry name" value="HYPOXANTHINE-GUANINE PHOSPHORIBOSYLTRANSFERASE"/>
    <property type="match status" value="1"/>
</dbReference>
<comment type="cofactor">
    <cofactor evidence="1 15">
        <name>Mg(2+)</name>
        <dbReference type="ChEBI" id="CHEBI:18420"/>
    </cofactor>
</comment>
<dbReference type="InterPro" id="IPR029057">
    <property type="entry name" value="PRTase-like"/>
</dbReference>
<dbReference type="GO" id="GO:0004422">
    <property type="term" value="F:hypoxanthine phosphoribosyltransferase activity"/>
    <property type="evidence" value="ECO:0007669"/>
    <property type="project" value="InterPro"/>
</dbReference>
<proteinExistence type="inferred from homology"/>
<keyword evidence="7 15" id="KW-0328">Glycosyltransferase</keyword>
<gene>
    <name evidence="17" type="primary">hpt</name>
    <name evidence="17" type="ORF">UDIV_4500</name>
</gene>
<dbReference type="EMBL" id="JFDP01000055">
    <property type="protein sequence ID" value="KEZ22954.1"/>
    <property type="molecule type" value="Genomic_DNA"/>
</dbReference>
<keyword evidence="10 15" id="KW-0660">Purine salvage</keyword>
<dbReference type="GO" id="GO:0046100">
    <property type="term" value="P:hypoxanthine metabolic process"/>
    <property type="evidence" value="ECO:0007669"/>
    <property type="project" value="TreeGrafter"/>
</dbReference>
<dbReference type="GO" id="GO:0005829">
    <property type="term" value="C:cytosol"/>
    <property type="evidence" value="ECO:0007669"/>
    <property type="project" value="TreeGrafter"/>
</dbReference>
<dbReference type="Proteomes" id="UP000028537">
    <property type="component" value="Unassembled WGS sequence"/>
</dbReference>
<dbReference type="NCBIfam" id="TIGR01203">
    <property type="entry name" value="HGPRTase"/>
    <property type="match status" value="1"/>
</dbReference>
<evidence type="ECO:0000256" key="12">
    <source>
        <dbReference type="ARBA" id="ARBA00022842"/>
    </source>
</evidence>
<evidence type="ECO:0000256" key="10">
    <source>
        <dbReference type="ARBA" id="ARBA00022726"/>
    </source>
</evidence>
<evidence type="ECO:0000256" key="6">
    <source>
        <dbReference type="ARBA" id="ARBA00022490"/>
    </source>
</evidence>
<keyword evidence="11 15" id="KW-0547">Nucleotide-binding</keyword>
<dbReference type="Pfam" id="PF00156">
    <property type="entry name" value="Pribosyltran"/>
    <property type="match status" value="1"/>
</dbReference>
<evidence type="ECO:0000256" key="4">
    <source>
        <dbReference type="ARBA" id="ARBA00004676"/>
    </source>
</evidence>
<evidence type="ECO:0000256" key="3">
    <source>
        <dbReference type="ARBA" id="ARBA00004669"/>
    </source>
</evidence>
<dbReference type="InterPro" id="IPR005904">
    <property type="entry name" value="Hxn_phspho_trans"/>
</dbReference>
<name>A0A084EYB2_9BACT</name>
<comment type="subcellular location">
    <subcellularLocation>
        <location evidence="2 15">Cytoplasm</location>
    </subcellularLocation>
</comment>
<evidence type="ECO:0000256" key="14">
    <source>
        <dbReference type="ARBA" id="ARBA00049402"/>
    </source>
</evidence>
<dbReference type="GO" id="GO:0006166">
    <property type="term" value="P:purine ribonucleoside salvage"/>
    <property type="evidence" value="ECO:0007669"/>
    <property type="project" value="UniProtKB-KW"/>
</dbReference>
<dbReference type="GO" id="GO:0006178">
    <property type="term" value="P:guanine salvage"/>
    <property type="evidence" value="ECO:0007669"/>
    <property type="project" value="TreeGrafter"/>
</dbReference>
<accession>A0A084EYB2</accession>
<evidence type="ECO:0000256" key="9">
    <source>
        <dbReference type="ARBA" id="ARBA00022723"/>
    </source>
</evidence>
<evidence type="ECO:0000313" key="17">
    <source>
        <dbReference type="EMBL" id="KEZ22954.1"/>
    </source>
</evidence>
<dbReference type="EC" id="2.4.2.8" evidence="15"/>
<comment type="pathway">
    <text evidence="4">Purine metabolism; GMP biosynthesis via salvage pathway; GMP from guanine: step 1/1.</text>
</comment>
<keyword evidence="9 15" id="KW-0479">Metal-binding</keyword>
<dbReference type="GO" id="GO:0052657">
    <property type="term" value="F:guanine phosphoribosyltransferase activity"/>
    <property type="evidence" value="ECO:0007669"/>
    <property type="project" value="RHEA"/>
</dbReference>
<comment type="caution">
    <text evidence="17">The sequence shown here is derived from an EMBL/GenBank/DDBJ whole genome shotgun (WGS) entry which is preliminary data.</text>
</comment>
<evidence type="ECO:0000256" key="7">
    <source>
        <dbReference type="ARBA" id="ARBA00022676"/>
    </source>
</evidence>
<evidence type="ECO:0000256" key="8">
    <source>
        <dbReference type="ARBA" id="ARBA00022679"/>
    </source>
</evidence>
<dbReference type="SUPFAM" id="SSF53271">
    <property type="entry name" value="PRTase-like"/>
    <property type="match status" value="1"/>
</dbReference>
<evidence type="ECO:0000256" key="11">
    <source>
        <dbReference type="ARBA" id="ARBA00022741"/>
    </source>
</evidence>
<protein>
    <recommendedName>
        <fullName evidence="15">Hypoxanthine phosphoribosyltransferase</fullName>
        <ecNumber evidence="15">2.4.2.8</ecNumber>
    </recommendedName>
</protein>
<dbReference type="PANTHER" id="PTHR43340:SF1">
    <property type="entry name" value="HYPOXANTHINE PHOSPHORIBOSYLTRANSFERASE"/>
    <property type="match status" value="1"/>
</dbReference>
<evidence type="ECO:0000256" key="15">
    <source>
        <dbReference type="RuleBase" id="RU364099"/>
    </source>
</evidence>
<dbReference type="GO" id="GO:0000166">
    <property type="term" value="F:nucleotide binding"/>
    <property type="evidence" value="ECO:0007669"/>
    <property type="project" value="UniProtKB-KW"/>
</dbReference>
<dbReference type="AlphaFoldDB" id="A0A084EYB2"/>
<comment type="catalytic activity">
    <reaction evidence="13">
        <text>GMP + diphosphate = guanine + 5-phospho-alpha-D-ribose 1-diphosphate</text>
        <dbReference type="Rhea" id="RHEA:25424"/>
        <dbReference type="ChEBI" id="CHEBI:16235"/>
        <dbReference type="ChEBI" id="CHEBI:33019"/>
        <dbReference type="ChEBI" id="CHEBI:58017"/>
        <dbReference type="ChEBI" id="CHEBI:58115"/>
        <dbReference type="EC" id="2.4.2.8"/>
    </reaction>
    <physiologicalReaction direction="right-to-left" evidence="13">
        <dbReference type="Rhea" id="RHEA:25426"/>
    </physiologicalReaction>
</comment>
<evidence type="ECO:0000259" key="16">
    <source>
        <dbReference type="Pfam" id="PF00156"/>
    </source>
</evidence>
<dbReference type="GO" id="GO:0032263">
    <property type="term" value="P:GMP salvage"/>
    <property type="evidence" value="ECO:0007669"/>
    <property type="project" value="TreeGrafter"/>
</dbReference>
<dbReference type="GO" id="GO:0032264">
    <property type="term" value="P:IMP salvage"/>
    <property type="evidence" value="ECO:0007669"/>
    <property type="project" value="UniProtKB-UniPathway"/>
</dbReference>
<keyword evidence="8 15" id="KW-0808">Transferase</keyword>
<dbReference type="InterPro" id="IPR000836">
    <property type="entry name" value="PRTase_dom"/>
</dbReference>
<feature type="domain" description="Phosphoribosyltransferase" evidence="16">
    <location>
        <begin position="16"/>
        <end position="161"/>
    </location>
</feature>
<organism evidence="17 18">
    <name type="scientific">Ureaplasma diversum NCTC 246</name>
    <dbReference type="NCBI Taxonomy" id="1188241"/>
    <lineage>
        <taxon>Bacteria</taxon>
        <taxon>Bacillati</taxon>
        <taxon>Mycoplasmatota</taxon>
        <taxon>Mycoplasmoidales</taxon>
        <taxon>Mycoplasmoidaceae</taxon>
        <taxon>Ureaplasma</taxon>
    </lineage>
</organism>
<evidence type="ECO:0000256" key="13">
    <source>
        <dbReference type="ARBA" id="ARBA00048811"/>
    </source>
</evidence>
<dbReference type="CDD" id="cd06223">
    <property type="entry name" value="PRTases_typeI"/>
    <property type="match status" value="1"/>
</dbReference>
<evidence type="ECO:0000256" key="1">
    <source>
        <dbReference type="ARBA" id="ARBA00001946"/>
    </source>
</evidence>
<keyword evidence="18" id="KW-1185">Reference proteome</keyword>
<dbReference type="FunFam" id="3.40.50.2020:FF:000006">
    <property type="entry name" value="Hypoxanthine phosphoribosyltransferase"/>
    <property type="match status" value="1"/>
</dbReference>
<comment type="catalytic activity">
    <reaction evidence="14">
        <text>IMP + diphosphate = hypoxanthine + 5-phospho-alpha-D-ribose 1-diphosphate</text>
        <dbReference type="Rhea" id="RHEA:17973"/>
        <dbReference type="ChEBI" id="CHEBI:17368"/>
        <dbReference type="ChEBI" id="CHEBI:33019"/>
        <dbReference type="ChEBI" id="CHEBI:58017"/>
        <dbReference type="ChEBI" id="CHEBI:58053"/>
        <dbReference type="EC" id="2.4.2.8"/>
    </reaction>
    <physiologicalReaction direction="right-to-left" evidence="14">
        <dbReference type="Rhea" id="RHEA:17975"/>
    </physiologicalReaction>
</comment>
<dbReference type="eggNOG" id="COG0634">
    <property type="taxonomic scope" value="Bacteria"/>
</dbReference>
<keyword evidence="6 15" id="KW-0963">Cytoplasm</keyword>
<evidence type="ECO:0000256" key="5">
    <source>
        <dbReference type="ARBA" id="ARBA00008391"/>
    </source>
</evidence>
<reference evidence="17 18" key="1">
    <citation type="submission" date="2014-02" db="EMBL/GenBank/DDBJ databases">
        <title>Genome sequence of Ureaplasma diversum strain 246.</title>
        <authorList>
            <person name="Sirand-Pugnet P."/>
            <person name="Breton M."/>
            <person name="Dordet-Frisoni E."/>
            <person name="Baranowski E."/>
            <person name="Barre A."/>
            <person name="Couture C."/>
            <person name="Dupuy V."/>
            <person name="Gaurivaud P."/>
            <person name="Jacob D."/>
            <person name="Lemaitre C."/>
            <person name="Manso-Silvan L."/>
            <person name="Nikolski M."/>
            <person name="Nouvel L.-X."/>
            <person name="Poumarat F."/>
            <person name="Tardy F."/>
            <person name="Thebault P."/>
            <person name="Theil S."/>
            <person name="Citti C."/>
            <person name="Thiaucourt F."/>
            <person name="Blanchard A."/>
        </authorList>
    </citation>
    <scope>NUCLEOTIDE SEQUENCE [LARGE SCALE GENOMIC DNA]</scope>
    <source>
        <strain evidence="17 18">NCTC 246</strain>
    </source>
</reference>
<dbReference type="Gene3D" id="3.40.50.2020">
    <property type="match status" value="1"/>
</dbReference>
<evidence type="ECO:0000313" key="18">
    <source>
        <dbReference type="Proteomes" id="UP000028537"/>
    </source>
</evidence>
<dbReference type="InterPro" id="IPR050408">
    <property type="entry name" value="HGPRT"/>
</dbReference>
<dbReference type="UniPathway" id="UPA00591">
    <property type="reaction ID" value="UER00648"/>
</dbReference>
<dbReference type="GO" id="GO:0000287">
    <property type="term" value="F:magnesium ion binding"/>
    <property type="evidence" value="ECO:0007669"/>
    <property type="project" value="TreeGrafter"/>
</dbReference>